<feature type="non-terminal residue" evidence="1">
    <location>
        <position position="455"/>
    </location>
</feature>
<dbReference type="PANTHER" id="PTHR10974:SF1">
    <property type="entry name" value="FI08016P-RELATED"/>
    <property type="match status" value="1"/>
</dbReference>
<dbReference type="OrthoDB" id="413313at2759"/>
<keyword evidence="2" id="KW-1185">Reference proteome</keyword>
<accession>A0A814L949</accession>
<comment type="caution">
    <text evidence="1">The sequence shown here is derived from an EMBL/GenBank/DDBJ whole genome shotgun (WGS) entry which is preliminary data.</text>
</comment>
<dbReference type="GO" id="GO:0005615">
    <property type="term" value="C:extracellular space"/>
    <property type="evidence" value="ECO:0007669"/>
    <property type="project" value="TreeGrafter"/>
</dbReference>
<dbReference type="InterPro" id="IPR004245">
    <property type="entry name" value="DUF229"/>
</dbReference>
<dbReference type="InterPro" id="IPR017850">
    <property type="entry name" value="Alkaline_phosphatase_core_sf"/>
</dbReference>
<proteinExistence type="predicted"/>
<dbReference type="Gene3D" id="3.40.720.10">
    <property type="entry name" value="Alkaline Phosphatase, subunit A"/>
    <property type="match status" value="1"/>
</dbReference>
<dbReference type="SUPFAM" id="SSF53649">
    <property type="entry name" value="Alkaline phosphatase-like"/>
    <property type="match status" value="1"/>
</dbReference>
<evidence type="ECO:0000313" key="2">
    <source>
        <dbReference type="Proteomes" id="UP000663879"/>
    </source>
</evidence>
<dbReference type="Pfam" id="PF02995">
    <property type="entry name" value="DUF229"/>
    <property type="match status" value="1"/>
</dbReference>
<dbReference type="EMBL" id="CAJNOC010005722">
    <property type="protein sequence ID" value="CAF1060233.1"/>
    <property type="molecule type" value="Genomic_DNA"/>
</dbReference>
<reference evidence="1" key="1">
    <citation type="submission" date="2021-02" db="EMBL/GenBank/DDBJ databases">
        <authorList>
            <person name="Nowell W R."/>
        </authorList>
    </citation>
    <scope>NUCLEOTIDE SEQUENCE</scope>
    <source>
        <strain evidence="1">Ploen Becks lab</strain>
    </source>
</reference>
<sequence>EPFDDVPFLWKNFSSRKYLTYFSEEWKECTFNNLKFGFRENPTDYYFRSYWMALYNSTSYARTSLNSNSKPCYYNKLLHELSLDWLKSFEKFNTDFEEKNQIKNIPRFGLVKVNEMSHDYLDRLFWIDDDIKNLFMNLFTEKFLNNTMVIFMGDHGHRFHPIRRNFIGKIEEKLPMFSIILPRKIKNQNKYLRKVFEHNTKKLTTWWDVYETLKHVLLDQINVSDDPNQSEYLKELETRKIDQKGQSLFLPLSHRSCKQANIPEYLCSCDLSLDVNLSDPIILKAANFMVDYINNQVLKDQSKICMELKLSKILDAQIYKNKPEKLSIIFETLPNNATFDGTILIGKEKSSEKESNTKNDNHTTENFKILGKIVRINSYGLSSSCVKKYHLKNFCYCFDYHFKSTKSISTSNPTLNDSLKASSNNSANVNSILMSQSNSSNVQNQVVKVLESNIT</sequence>
<evidence type="ECO:0000313" key="1">
    <source>
        <dbReference type="EMBL" id="CAF1060233.1"/>
    </source>
</evidence>
<gene>
    <name evidence="1" type="ORF">OXX778_LOCUS19245</name>
</gene>
<dbReference type="AlphaFoldDB" id="A0A814L949"/>
<organism evidence="1 2">
    <name type="scientific">Brachionus calyciflorus</name>
    <dbReference type="NCBI Taxonomy" id="104777"/>
    <lineage>
        <taxon>Eukaryota</taxon>
        <taxon>Metazoa</taxon>
        <taxon>Spiralia</taxon>
        <taxon>Gnathifera</taxon>
        <taxon>Rotifera</taxon>
        <taxon>Eurotatoria</taxon>
        <taxon>Monogononta</taxon>
        <taxon>Pseudotrocha</taxon>
        <taxon>Ploima</taxon>
        <taxon>Brachionidae</taxon>
        <taxon>Brachionus</taxon>
    </lineage>
</organism>
<dbReference type="PANTHER" id="PTHR10974">
    <property type="entry name" value="FI08016P-RELATED"/>
    <property type="match status" value="1"/>
</dbReference>
<dbReference type="Proteomes" id="UP000663879">
    <property type="component" value="Unassembled WGS sequence"/>
</dbReference>
<name>A0A814L949_9BILA</name>
<protein>
    <submittedName>
        <fullName evidence="1">Uncharacterized protein</fullName>
    </submittedName>
</protein>